<organism evidence="3">
    <name type="scientific">Hydra vulgaris</name>
    <name type="common">Hydra</name>
    <name type="synonym">Hydra attenuata</name>
    <dbReference type="NCBI Taxonomy" id="6087"/>
    <lineage>
        <taxon>Eukaryota</taxon>
        <taxon>Metazoa</taxon>
        <taxon>Cnidaria</taxon>
        <taxon>Hydrozoa</taxon>
        <taxon>Hydroidolina</taxon>
        <taxon>Anthoathecata</taxon>
        <taxon>Aplanulata</taxon>
        <taxon>Hydridae</taxon>
        <taxon>Hydra</taxon>
    </lineage>
</organism>
<evidence type="ECO:0000256" key="2">
    <source>
        <dbReference type="SAM" id="MobiDB-lite"/>
    </source>
</evidence>
<dbReference type="GO" id="GO:0005685">
    <property type="term" value="C:U1 snRNP"/>
    <property type="evidence" value="ECO:0007669"/>
    <property type="project" value="InterPro"/>
</dbReference>
<feature type="compositionally biased region" description="Basic residues" evidence="2">
    <location>
        <begin position="288"/>
        <end position="300"/>
    </location>
</feature>
<feature type="region of interest" description="Disordered" evidence="2">
    <location>
        <begin position="525"/>
        <end position="558"/>
    </location>
</feature>
<dbReference type="GO" id="GO:0003729">
    <property type="term" value="F:mRNA binding"/>
    <property type="evidence" value="ECO:0007669"/>
    <property type="project" value="InterPro"/>
</dbReference>
<comment type="similarity">
    <text evidence="1">Belongs to the Luc7 family.</text>
</comment>
<feature type="compositionally biased region" description="Basic and acidic residues" evidence="2">
    <location>
        <begin position="250"/>
        <end position="287"/>
    </location>
</feature>
<feature type="compositionally biased region" description="Basic residues" evidence="2">
    <location>
        <begin position="408"/>
        <end position="425"/>
    </location>
</feature>
<dbReference type="OrthoDB" id="10266921at2759"/>
<feature type="compositionally biased region" description="Polar residues" evidence="2">
    <location>
        <begin position="525"/>
        <end position="543"/>
    </location>
</feature>
<evidence type="ECO:0000256" key="1">
    <source>
        <dbReference type="ARBA" id="ARBA00005655"/>
    </source>
</evidence>
<name>T2MHS9_HYDVU</name>
<dbReference type="InterPro" id="IPR004882">
    <property type="entry name" value="Luc7-rel"/>
</dbReference>
<dbReference type="EMBL" id="HAAD01005422">
    <property type="protein sequence ID" value="CDG71654.1"/>
    <property type="molecule type" value="mRNA"/>
</dbReference>
<feature type="compositionally biased region" description="Basic and acidic residues" evidence="2">
    <location>
        <begin position="301"/>
        <end position="391"/>
    </location>
</feature>
<dbReference type="AlphaFoldDB" id="T2MHS9"/>
<reference evidence="3" key="1">
    <citation type="journal article" date="2013" name="Genome Biol. Evol.">
        <title>Punctuated emergences of genetic and phenotypic innovations in eumetazoan, bilaterian, euteleostome, and hominidae ancestors.</title>
        <authorList>
            <person name="Wenger Y."/>
            <person name="Galliot B."/>
        </authorList>
    </citation>
    <scope>NUCLEOTIDE SEQUENCE</scope>
    <source>
        <tissue evidence="3">Whole animals</tissue>
    </source>
</reference>
<feature type="compositionally biased region" description="Basic and acidic residues" evidence="2">
    <location>
        <begin position="482"/>
        <end position="495"/>
    </location>
</feature>
<feature type="non-terminal residue" evidence="3">
    <location>
        <position position="1"/>
    </location>
</feature>
<feature type="region of interest" description="Disordered" evidence="2">
    <location>
        <begin position="250"/>
        <end position="499"/>
    </location>
</feature>
<sequence>FKVRVVMALTAAQLLDELMGKDRNLVPGEKSSQVHWSHPDCCKFFLCGFCPSDLFTNTKADLGPCSKVHDEQLKVEYENSDEYGELGYEKDFIHFLSNIQADVERKIRRGHERLLMNKAREQELAVNDSDKVKMLTEHINQMLQEVEQLGSEGKVDEAQGVAKIVEQLKEEREQVKCFDHKQNPIAGQEKQMEVCEVCGAFLIVGDAQSRVDDHLQGKQHMGYARIKSTLEDMKRILNANLYGTKKRDLARKDRVEDNKSKKDRPRSVEKERSQKERTRERSRERSREKRRRSSSRSRDRRSKDRERRRSRERSGHRERSDRERSDRDRSDRDRNDRDRGDRDRSDRDRSDRDRSDRDRSDRDRSDRDRRDRDRRDRDRSRDRERSRDRDSKRRSHRSRSRDRDSKRRDRRRSQSLGKNSHRSRSRERERDKKYRKNSKDRRSSNDIDDEKPRDNKTIPTDVNGNTSDGSNASEKANGLSMIDKENISDFKKNDIDTDSNSEMQLEEQNKNLFLTTFSQDMKPVQTSLNETEVMRTSSGSGNDSPLDLAHYEEETMYS</sequence>
<dbReference type="Pfam" id="PF03194">
    <property type="entry name" value="LUC7"/>
    <property type="match status" value="1"/>
</dbReference>
<feature type="compositionally biased region" description="Polar residues" evidence="2">
    <location>
        <begin position="457"/>
        <end position="474"/>
    </location>
</feature>
<protein>
    <submittedName>
        <fullName evidence="3">Luc7-like protein 3</fullName>
    </submittedName>
</protein>
<accession>T2MHS9</accession>
<gene>
    <name evidence="3" type="primary">LUC7L3</name>
</gene>
<dbReference type="GO" id="GO:0006376">
    <property type="term" value="P:mRNA splice site recognition"/>
    <property type="evidence" value="ECO:0007669"/>
    <property type="project" value="InterPro"/>
</dbReference>
<feature type="compositionally biased region" description="Basic and acidic residues" evidence="2">
    <location>
        <begin position="549"/>
        <end position="558"/>
    </location>
</feature>
<dbReference type="PANTHER" id="PTHR12375">
    <property type="entry name" value="RNA-BINDING PROTEIN LUC7-RELATED"/>
    <property type="match status" value="1"/>
</dbReference>
<evidence type="ECO:0000313" key="3">
    <source>
        <dbReference type="EMBL" id="CDG71654.1"/>
    </source>
</evidence>
<proteinExistence type="evidence at transcript level"/>
<feature type="compositionally biased region" description="Basic and acidic residues" evidence="2">
    <location>
        <begin position="440"/>
        <end position="456"/>
    </location>
</feature>